<evidence type="ECO:0000313" key="1">
    <source>
        <dbReference type="EMBL" id="EPS96678.1"/>
    </source>
</evidence>
<keyword evidence="2" id="KW-1185">Reference proteome</keyword>
<gene>
    <name evidence="1" type="ORF">FOMPIDRAFT_161431</name>
</gene>
<dbReference type="AlphaFoldDB" id="S8DZY7"/>
<dbReference type="EMBL" id="KE504185">
    <property type="protein sequence ID" value="EPS96678.1"/>
    <property type="molecule type" value="Genomic_DNA"/>
</dbReference>
<proteinExistence type="predicted"/>
<dbReference type="HOGENOM" id="CLU_2704835_0_0_1"/>
<reference evidence="1 2" key="1">
    <citation type="journal article" date="2012" name="Science">
        <title>The Paleozoic origin of enzymatic lignin decomposition reconstructed from 31 fungal genomes.</title>
        <authorList>
            <person name="Floudas D."/>
            <person name="Binder M."/>
            <person name="Riley R."/>
            <person name="Barry K."/>
            <person name="Blanchette R.A."/>
            <person name="Henrissat B."/>
            <person name="Martinez A.T."/>
            <person name="Otillar R."/>
            <person name="Spatafora J.W."/>
            <person name="Yadav J.S."/>
            <person name="Aerts A."/>
            <person name="Benoit I."/>
            <person name="Boyd A."/>
            <person name="Carlson A."/>
            <person name="Copeland A."/>
            <person name="Coutinho P.M."/>
            <person name="de Vries R.P."/>
            <person name="Ferreira P."/>
            <person name="Findley K."/>
            <person name="Foster B."/>
            <person name="Gaskell J."/>
            <person name="Glotzer D."/>
            <person name="Gorecki P."/>
            <person name="Heitman J."/>
            <person name="Hesse C."/>
            <person name="Hori C."/>
            <person name="Igarashi K."/>
            <person name="Jurgens J.A."/>
            <person name="Kallen N."/>
            <person name="Kersten P."/>
            <person name="Kohler A."/>
            <person name="Kuees U."/>
            <person name="Kumar T.K.A."/>
            <person name="Kuo A."/>
            <person name="LaButti K."/>
            <person name="Larrondo L.F."/>
            <person name="Lindquist E."/>
            <person name="Ling A."/>
            <person name="Lombard V."/>
            <person name="Lucas S."/>
            <person name="Lundell T."/>
            <person name="Martin R."/>
            <person name="McLaughlin D.J."/>
            <person name="Morgenstern I."/>
            <person name="Morin E."/>
            <person name="Murat C."/>
            <person name="Nagy L.G."/>
            <person name="Nolan M."/>
            <person name="Ohm R.A."/>
            <person name="Patyshakuliyeva A."/>
            <person name="Rokas A."/>
            <person name="Ruiz-Duenas F.J."/>
            <person name="Sabat G."/>
            <person name="Salamov A."/>
            <person name="Samejima M."/>
            <person name="Schmutz J."/>
            <person name="Slot J.C."/>
            <person name="St John F."/>
            <person name="Stenlid J."/>
            <person name="Sun H."/>
            <person name="Sun S."/>
            <person name="Syed K."/>
            <person name="Tsang A."/>
            <person name="Wiebenga A."/>
            <person name="Young D."/>
            <person name="Pisabarro A."/>
            <person name="Eastwood D.C."/>
            <person name="Martin F."/>
            <person name="Cullen D."/>
            <person name="Grigoriev I.V."/>
            <person name="Hibbett D.S."/>
        </authorList>
    </citation>
    <scope>NUCLEOTIDE SEQUENCE</scope>
    <source>
        <strain evidence="2">FP-58527</strain>
    </source>
</reference>
<sequence length="73" mass="8323">MPAMGVPQHAMRRRIQLPAATILVPARAARHQSRLRCHGRRPLEVHAMQAFPPRAWCTLGKMLLPDDMYISCH</sequence>
<organism evidence="1 2">
    <name type="scientific">Fomitopsis schrenkii</name>
    <name type="common">Brown rot fungus</name>
    <dbReference type="NCBI Taxonomy" id="2126942"/>
    <lineage>
        <taxon>Eukaryota</taxon>
        <taxon>Fungi</taxon>
        <taxon>Dikarya</taxon>
        <taxon>Basidiomycota</taxon>
        <taxon>Agaricomycotina</taxon>
        <taxon>Agaricomycetes</taxon>
        <taxon>Polyporales</taxon>
        <taxon>Fomitopsis</taxon>
    </lineage>
</organism>
<name>S8DZY7_FOMSC</name>
<evidence type="ECO:0000313" key="2">
    <source>
        <dbReference type="Proteomes" id="UP000015241"/>
    </source>
</evidence>
<protein>
    <submittedName>
        <fullName evidence="1">Uncharacterized protein</fullName>
    </submittedName>
</protein>
<accession>S8DZY7</accession>
<dbReference type="Proteomes" id="UP000015241">
    <property type="component" value="Unassembled WGS sequence"/>
</dbReference>
<dbReference type="InParanoid" id="S8DZY7"/>